<dbReference type="EMBL" id="CM043016">
    <property type="protein sequence ID" value="KAI4468442.1"/>
    <property type="molecule type" value="Genomic_DNA"/>
</dbReference>
<proteinExistence type="predicted"/>
<comment type="caution">
    <text evidence="1">The sequence shown here is derived from an EMBL/GenBank/DDBJ whole genome shotgun (WGS) entry which is preliminary data.</text>
</comment>
<dbReference type="Proteomes" id="UP001056778">
    <property type="component" value="Chromosome 2"/>
</dbReference>
<name>A0ACB9TNK4_HOLOL</name>
<gene>
    <name evidence="1" type="ORF">MML48_2g00005730</name>
</gene>
<reference evidence="1" key="1">
    <citation type="submission" date="2022-04" db="EMBL/GenBank/DDBJ databases">
        <title>Chromosome-scale genome assembly of Holotrichia oblita Faldermann.</title>
        <authorList>
            <person name="Rongchong L."/>
        </authorList>
    </citation>
    <scope>NUCLEOTIDE SEQUENCE</scope>
    <source>
        <strain evidence="1">81SQS9</strain>
    </source>
</reference>
<evidence type="ECO:0000313" key="2">
    <source>
        <dbReference type="Proteomes" id="UP001056778"/>
    </source>
</evidence>
<keyword evidence="2" id="KW-1185">Reference proteome</keyword>
<accession>A0ACB9TNK4</accession>
<sequence>MIQAGTKKPPISKLNSKTGISSLIIFVVLLLAWIAGFSSRLFAVIRFESIIHEFDPWFNYRATAYMVKHGFYNFLNWFDERAWYPLGRIVGGTVYPGLMITSGSIHYLLHLLHINVHIRDICVFLAPIFSCFVCSECSILCGVMVRLMLTLTPVVCMLSGIAFSGLLDLFFKEDAIQRPEESEPEESSAVSSKLYDKVEYQKMKHEQQPRETDPIGPNVRSIILVVIMLLLMLFAVHCTWVTSNAYSSPSVVLASYSADGSRQILDDFREAYFWLSQNTADHARVMSWWDYGYQIAGWQIVLPSGQ</sequence>
<evidence type="ECO:0000313" key="1">
    <source>
        <dbReference type="EMBL" id="KAI4468442.1"/>
    </source>
</evidence>
<protein>
    <submittedName>
        <fullName evidence="1">Dolichyl-diphosphooligosaccharide--protein glycosyltransferase subunit</fullName>
    </submittedName>
</protein>
<organism evidence="1 2">
    <name type="scientific">Holotrichia oblita</name>
    <name type="common">Chafer beetle</name>
    <dbReference type="NCBI Taxonomy" id="644536"/>
    <lineage>
        <taxon>Eukaryota</taxon>
        <taxon>Metazoa</taxon>
        <taxon>Ecdysozoa</taxon>
        <taxon>Arthropoda</taxon>
        <taxon>Hexapoda</taxon>
        <taxon>Insecta</taxon>
        <taxon>Pterygota</taxon>
        <taxon>Neoptera</taxon>
        <taxon>Endopterygota</taxon>
        <taxon>Coleoptera</taxon>
        <taxon>Polyphaga</taxon>
        <taxon>Scarabaeiformia</taxon>
        <taxon>Scarabaeidae</taxon>
        <taxon>Melolonthinae</taxon>
        <taxon>Holotrichia</taxon>
    </lineage>
</organism>